<comment type="caution">
    <text evidence="1">The sequence shown here is derived from an EMBL/GenBank/DDBJ whole genome shotgun (WGS) entry which is preliminary data.</text>
</comment>
<evidence type="ECO:0000313" key="1">
    <source>
        <dbReference type="EMBL" id="MFC1850741.1"/>
    </source>
</evidence>
<dbReference type="EMBL" id="JBHPBY010000121">
    <property type="protein sequence ID" value="MFC1850741.1"/>
    <property type="molecule type" value="Genomic_DNA"/>
</dbReference>
<reference evidence="1 2" key="1">
    <citation type="submission" date="2024-09" db="EMBL/GenBank/DDBJ databases">
        <title>Laminarin stimulates single cell rates of sulfate reduction while oxygen inhibits transcriptomic activity in coastal marine sediment.</title>
        <authorList>
            <person name="Lindsay M."/>
            <person name="Orcutt B."/>
            <person name="Emerson D."/>
            <person name="Stepanauskas R."/>
            <person name="D'Angelo T."/>
        </authorList>
    </citation>
    <scope>NUCLEOTIDE SEQUENCE [LARGE SCALE GENOMIC DNA]</scope>
    <source>
        <strain evidence="1">SAG AM-311-K15</strain>
    </source>
</reference>
<name>A0ABV6YXE8_UNCC1</name>
<evidence type="ECO:0000313" key="2">
    <source>
        <dbReference type="Proteomes" id="UP001594351"/>
    </source>
</evidence>
<gene>
    <name evidence="1" type="ORF">ACFL27_11160</name>
</gene>
<accession>A0ABV6YXE8</accession>
<proteinExistence type="predicted"/>
<dbReference type="Proteomes" id="UP001594351">
    <property type="component" value="Unassembled WGS sequence"/>
</dbReference>
<feature type="non-terminal residue" evidence="1">
    <location>
        <position position="78"/>
    </location>
</feature>
<sequence length="78" mass="9218">MAQFEGVQWAEKQMRFLLNTKQQDFLASDAPMFAVSRSVHYGLFLAFEGIRFYCQSDGRGKLEIVFVNWRSNLERFCR</sequence>
<protein>
    <submittedName>
        <fullName evidence="1">Uncharacterized protein</fullName>
    </submittedName>
</protein>
<keyword evidence="2" id="KW-1185">Reference proteome</keyword>
<organism evidence="1 2">
    <name type="scientific">candidate division CSSED10-310 bacterium</name>
    <dbReference type="NCBI Taxonomy" id="2855610"/>
    <lineage>
        <taxon>Bacteria</taxon>
        <taxon>Bacteria division CSSED10-310</taxon>
    </lineage>
</organism>